<sequence>MEDVLDEWRTKILKSEIAVDESSAPDGVDGARTGKIKVVKHFEKKMWVCVSDPFDLKRIAKAIIEAVGEGASNLTKWEAWQNHLCQSLEGKLFLLVLDDVWTEDRASWDLLKLALDHGKKGSRIIVTIHNDVVVLTEAQLTNIT</sequence>
<name>A0A7J7P6K4_9MAGN</name>
<keyword evidence="3" id="KW-1185">Reference proteome</keyword>
<dbReference type="Gene3D" id="3.40.50.300">
    <property type="entry name" value="P-loop containing nucleotide triphosphate hydrolases"/>
    <property type="match status" value="1"/>
</dbReference>
<feature type="domain" description="NB-ARC" evidence="1">
    <location>
        <begin position="37"/>
        <end position="131"/>
    </location>
</feature>
<dbReference type="Proteomes" id="UP000541444">
    <property type="component" value="Unassembled WGS sequence"/>
</dbReference>
<dbReference type="InterPro" id="IPR027417">
    <property type="entry name" value="P-loop_NTPase"/>
</dbReference>
<gene>
    <name evidence="2" type="ORF">GIB67_026400</name>
</gene>
<proteinExistence type="predicted"/>
<reference evidence="2 3" key="1">
    <citation type="journal article" date="2020" name="IScience">
        <title>Genome Sequencing of the Endangered Kingdonia uniflora (Circaeasteraceae, Ranunculales) Reveals Potential Mechanisms of Evolutionary Specialization.</title>
        <authorList>
            <person name="Sun Y."/>
            <person name="Deng T."/>
            <person name="Zhang A."/>
            <person name="Moore M.J."/>
            <person name="Landis J.B."/>
            <person name="Lin N."/>
            <person name="Zhang H."/>
            <person name="Zhang X."/>
            <person name="Huang J."/>
            <person name="Zhang X."/>
            <person name="Sun H."/>
            <person name="Wang H."/>
        </authorList>
    </citation>
    <scope>NUCLEOTIDE SEQUENCE [LARGE SCALE GENOMIC DNA]</scope>
    <source>
        <strain evidence="2">TB1705</strain>
        <tissue evidence="2">Leaf</tissue>
    </source>
</reference>
<protein>
    <recommendedName>
        <fullName evidence="1">NB-ARC domain-containing protein</fullName>
    </recommendedName>
</protein>
<dbReference type="PANTHER" id="PTHR36766:SF40">
    <property type="entry name" value="DISEASE RESISTANCE PROTEIN RGA3"/>
    <property type="match status" value="1"/>
</dbReference>
<evidence type="ECO:0000259" key="1">
    <source>
        <dbReference type="Pfam" id="PF00931"/>
    </source>
</evidence>
<dbReference type="PANTHER" id="PTHR36766">
    <property type="entry name" value="PLANT BROAD-SPECTRUM MILDEW RESISTANCE PROTEIN RPW8"/>
    <property type="match status" value="1"/>
</dbReference>
<dbReference type="SUPFAM" id="SSF52540">
    <property type="entry name" value="P-loop containing nucleoside triphosphate hydrolases"/>
    <property type="match status" value="1"/>
</dbReference>
<accession>A0A7J7P6K4</accession>
<dbReference type="Pfam" id="PF00931">
    <property type="entry name" value="NB-ARC"/>
    <property type="match status" value="1"/>
</dbReference>
<dbReference type="InterPro" id="IPR002182">
    <property type="entry name" value="NB-ARC"/>
</dbReference>
<dbReference type="OrthoDB" id="5279713at2759"/>
<dbReference type="EMBL" id="JACGCM010000223">
    <property type="protein sequence ID" value="KAF6174912.1"/>
    <property type="molecule type" value="Genomic_DNA"/>
</dbReference>
<dbReference type="GO" id="GO:0043531">
    <property type="term" value="F:ADP binding"/>
    <property type="evidence" value="ECO:0007669"/>
    <property type="project" value="InterPro"/>
</dbReference>
<organism evidence="2 3">
    <name type="scientific">Kingdonia uniflora</name>
    <dbReference type="NCBI Taxonomy" id="39325"/>
    <lineage>
        <taxon>Eukaryota</taxon>
        <taxon>Viridiplantae</taxon>
        <taxon>Streptophyta</taxon>
        <taxon>Embryophyta</taxon>
        <taxon>Tracheophyta</taxon>
        <taxon>Spermatophyta</taxon>
        <taxon>Magnoliopsida</taxon>
        <taxon>Ranunculales</taxon>
        <taxon>Circaeasteraceae</taxon>
        <taxon>Kingdonia</taxon>
    </lineage>
</organism>
<comment type="caution">
    <text evidence="2">The sequence shown here is derived from an EMBL/GenBank/DDBJ whole genome shotgun (WGS) entry which is preliminary data.</text>
</comment>
<evidence type="ECO:0000313" key="2">
    <source>
        <dbReference type="EMBL" id="KAF6174912.1"/>
    </source>
</evidence>
<evidence type="ECO:0000313" key="3">
    <source>
        <dbReference type="Proteomes" id="UP000541444"/>
    </source>
</evidence>
<dbReference type="AlphaFoldDB" id="A0A7J7P6K4"/>